<reference evidence="7 8" key="1">
    <citation type="journal article" date="2016" name="Mol. Biol. Evol.">
        <title>Comparative Genomics of Early-Diverging Mushroom-Forming Fungi Provides Insights into the Origins of Lignocellulose Decay Capabilities.</title>
        <authorList>
            <person name="Nagy L.G."/>
            <person name="Riley R."/>
            <person name="Tritt A."/>
            <person name="Adam C."/>
            <person name="Daum C."/>
            <person name="Floudas D."/>
            <person name="Sun H."/>
            <person name="Yadav J.S."/>
            <person name="Pangilinan J."/>
            <person name="Larsson K.H."/>
            <person name="Matsuura K."/>
            <person name="Barry K."/>
            <person name="Labutti K."/>
            <person name="Kuo R."/>
            <person name="Ohm R.A."/>
            <person name="Bhattacharya S.S."/>
            <person name="Shirouzu T."/>
            <person name="Yoshinaga Y."/>
            <person name="Martin F.M."/>
            <person name="Grigoriev I.V."/>
            <person name="Hibbett D.S."/>
        </authorList>
    </citation>
    <scope>NUCLEOTIDE SEQUENCE [LARGE SCALE GENOMIC DNA]</scope>
    <source>
        <strain evidence="7 8">HHB12733</strain>
    </source>
</reference>
<dbReference type="SUPFAM" id="SSF103473">
    <property type="entry name" value="MFS general substrate transporter"/>
    <property type="match status" value="1"/>
</dbReference>
<comment type="subcellular location">
    <subcellularLocation>
        <location evidence="1">Membrane</location>
        <topology evidence="1">Multi-pass membrane protein</topology>
    </subcellularLocation>
</comment>
<dbReference type="GO" id="GO:0022857">
    <property type="term" value="F:transmembrane transporter activity"/>
    <property type="evidence" value="ECO:0007669"/>
    <property type="project" value="InterPro"/>
</dbReference>
<gene>
    <name evidence="7" type="ORF">CALCODRAFT_554338</name>
</gene>
<keyword evidence="3 6" id="KW-1133">Transmembrane helix</keyword>
<evidence type="ECO:0000256" key="5">
    <source>
        <dbReference type="SAM" id="MobiDB-lite"/>
    </source>
</evidence>
<organism evidence="7 8">
    <name type="scientific">Calocera cornea HHB12733</name>
    <dbReference type="NCBI Taxonomy" id="1353952"/>
    <lineage>
        <taxon>Eukaryota</taxon>
        <taxon>Fungi</taxon>
        <taxon>Dikarya</taxon>
        <taxon>Basidiomycota</taxon>
        <taxon>Agaricomycotina</taxon>
        <taxon>Dacrymycetes</taxon>
        <taxon>Dacrymycetales</taxon>
        <taxon>Dacrymycetaceae</taxon>
        <taxon>Calocera</taxon>
    </lineage>
</organism>
<feature type="compositionally biased region" description="Basic and acidic residues" evidence="5">
    <location>
        <begin position="14"/>
        <end position="31"/>
    </location>
</feature>
<dbReference type="GO" id="GO:0016020">
    <property type="term" value="C:membrane"/>
    <property type="evidence" value="ECO:0007669"/>
    <property type="project" value="UniProtKB-SubCell"/>
</dbReference>
<dbReference type="PANTHER" id="PTHR23507">
    <property type="entry name" value="ZGC:174356"/>
    <property type="match status" value="1"/>
</dbReference>
<proteinExistence type="predicted"/>
<feature type="transmembrane region" description="Helical" evidence="6">
    <location>
        <begin position="294"/>
        <end position="316"/>
    </location>
</feature>
<dbReference type="InterPro" id="IPR036259">
    <property type="entry name" value="MFS_trans_sf"/>
</dbReference>
<accession>A0A165HCR0</accession>
<protein>
    <submittedName>
        <fullName evidence="7">MFS general substrate transporter</fullName>
    </submittedName>
</protein>
<keyword evidence="4 6" id="KW-0472">Membrane</keyword>
<dbReference type="AlphaFoldDB" id="A0A165HCR0"/>
<dbReference type="Pfam" id="PF07690">
    <property type="entry name" value="MFS_1"/>
    <property type="match status" value="1"/>
</dbReference>
<feature type="region of interest" description="Disordered" evidence="5">
    <location>
        <begin position="141"/>
        <end position="161"/>
    </location>
</feature>
<name>A0A165HCR0_9BASI</name>
<dbReference type="PANTHER" id="PTHR23507:SF1">
    <property type="entry name" value="FI18259P1-RELATED"/>
    <property type="match status" value="1"/>
</dbReference>
<feature type="transmembrane region" description="Helical" evidence="6">
    <location>
        <begin position="199"/>
        <end position="218"/>
    </location>
</feature>
<evidence type="ECO:0000256" key="4">
    <source>
        <dbReference type="ARBA" id="ARBA00023136"/>
    </source>
</evidence>
<dbReference type="InterPro" id="IPR011701">
    <property type="entry name" value="MFS"/>
</dbReference>
<evidence type="ECO:0000313" key="8">
    <source>
        <dbReference type="Proteomes" id="UP000076842"/>
    </source>
</evidence>
<sequence>MTVSSAKDGDEEERNERAPFLERQDRVVDRDDGADDEFVTPQDTTPAWRKPSIHWLAPFALFAAICRGMTLAPRVEVYTALTCLALNPQAVFPNASLPIDDSSLSARSLSWSFDVFPPVYIRAIEEFGDYGAYDDEVEVPVDADPSQLPEPSKACSKSPDVQSSAARLQTAISITMGLLSALTTPYWGTLADSIGRTRVLTFCALGLLTTDLVFLLVCRFRFSVSRWVLVMGPTVEGLMGGWTAMQAAINAYASDAINPQDRVKIFSRFFGLIYIGVALGPMISGSLVKLTDNLISVFYLSASSWLLLAVLCATALPESLSKETMAKKRDEREKKRLTDKGNWWNFAAPLVIFVPRKRPGRVRRDWNVTLIGTAAFCMLLVYGIYHMKFAYAIFVYAWGSEQLGYYLAYIGAARAVHLLLLLPAIIRLIRRYYPSTASHSLPVDHRMATISVALDVVAYTLTSISPPSAMWAFVIFTSMSSFAGGALPSMHALSLGILTAQEKEAAEEAGDDGSAGEVNHAGKLFGAFGLVQATAQILLGPLMFGALYSVSVYTFPKAIFVVAACLLATSFLCLTGVRLSEEDKQRAEEGAIERDRGGSSHH</sequence>
<evidence type="ECO:0000256" key="2">
    <source>
        <dbReference type="ARBA" id="ARBA00022692"/>
    </source>
</evidence>
<feature type="transmembrane region" description="Helical" evidence="6">
    <location>
        <begin position="269"/>
        <end position="288"/>
    </location>
</feature>
<dbReference type="Proteomes" id="UP000076842">
    <property type="component" value="Unassembled WGS sequence"/>
</dbReference>
<evidence type="ECO:0000256" key="6">
    <source>
        <dbReference type="SAM" id="Phobius"/>
    </source>
</evidence>
<feature type="transmembrane region" description="Helical" evidence="6">
    <location>
        <begin position="366"/>
        <end position="385"/>
    </location>
</feature>
<feature type="transmembrane region" description="Helical" evidence="6">
    <location>
        <begin position="405"/>
        <end position="426"/>
    </location>
</feature>
<feature type="transmembrane region" description="Helical" evidence="6">
    <location>
        <begin position="166"/>
        <end position="187"/>
    </location>
</feature>
<dbReference type="OrthoDB" id="3026777at2759"/>
<evidence type="ECO:0000313" key="7">
    <source>
        <dbReference type="EMBL" id="KZT59128.1"/>
    </source>
</evidence>
<evidence type="ECO:0000256" key="1">
    <source>
        <dbReference type="ARBA" id="ARBA00004141"/>
    </source>
</evidence>
<dbReference type="EMBL" id="KV423943">
    <property type="protein sequence ID" value="KZT59128.1"/>
    <property type="molecule type" value="Genomic_DNA"/>
</dbReference>
<keyword evidence="8" id="KW-1185">Reference proteome</keyword>
<keyword evidence="2 6" id="KW-0812">Transmembrane</keyword>
<feature type="region of interest" description="Disordered" evidence="5">
    <location>
        <begin position="1"/>
        <end position="43"/>
    </location>
</feature>
<feature type="transmembrane region" description="Helical" evidence="6">
    <location>
        <begin position="558"/>
        <end position="577"/>
    </location>
</feature>
<evidence type="ECO:0000256" key="3">
    <source>
        <dbReference type="ARBA" id="ARBA00022989"/>
    </source>
</evidence>
<dbReference type="FunCoup" id="A0A165HCR0">
    <property type="interactions" value="20"/>
</dbReference>
<dbReference type="Gene3D" id="1.20.1250.20">
    <property type="entry name" value="MFS general substrate transporter like domains"/>
    <property type="match status" value="1"/>
</dbReference>
<feature type="transmembrane region" description="Helical" evidence="6">
    <location>
        <begin position="524"/>
        <end position="546"/>
    </location>
</feature>
<dbReference type="InParanoid" id="A0A165HCR0"/>